<dbReference type="GO" id="GO:0005506">
    <property type="term" value="F:iron ion binding"/>
    <property type="evidence" value="ECO:0007669"/>
    <property type="project" value="InterPro"/>
</dbReference>
<keyword evidence="2 7" id="KW-0349">Heme</keyword>
<dbReference type="Proteomes" id="UP000831768">
    <property type="component" value="Plasmid unnamed2"/>
</dbReference>
<evidence type="ECO:0000256" key="5">
    <source>
        <dbReference type="ARBA" id="ARBA00023004"/>
    </source>
</evidence>
<evidence type="ECO:0000256" key="3">
    <source>
        <dbReference type="ARBA" id="ARBA00022723"/>
    </source>
</evidence>
<keyword evidence="4 7" id="KW-0560">Oxidoreductase</keyword>
<evidence type="ECO:0000256" key="1">
    <source>
        <dbReference type="ARBA" id="ARBA00010617"/>
    </source>
</evidence>
<evidence type="ECO:0000313" key="10">
    <source>
        <dbReference type="Proteomes" id="UP000831768"/>
    </source>
</evidence>
<dbReference type="PANTHER" id="PTHR24291">
    <property type="entry name" value="CYTOCHROME P450 FAMILY 4"/>
    <property type="match status" value="1"/>
</dbReference>
<dbReference type="InterPro" id="IPR050196">
    <property type="entry name" value="Cytochrome_P450_Monoox"/>
</dbReference>
<dbReference type="InterPro" id="IPR001128">
    <property type="entry name" value="Cyt_P450"/>
</dbReference>
<evidence type="ECO:0000256" key="4">
    <source>
        <dbReference type="ARBA" id="ARBA00023002"/>
    </source>
</evidence>
<keyword evidence="3 7" id="KW-0479">Metal-binding</keyword>
<geneLocation type="plasmid" evidence="9 10">
    <name>unnamed2</name>
</geneLocation>
<keyword evidence="9" id="KW-0614">Plasmid</keyword>
<gene>
    <name evidence="9" type="ORF">MW046_17065</name>
</gene>
<dbReference type="GO" id="GO:0016705">
    <property type="term" value="F:oxidoreductase activity, acting on paired donors, with incorporation or reduction of molecular oxygen"/>
    <property type="evidence" value="ECO:0007669"/>
    <property type="project" value="InterPro"/>
</dbReference>
<evidence type="ECO:0000256" key="8">
    <source>
        <dbReference type="SAM" id="MobiDB-lite"/>
    </source>
</evidence>
<protein>
    <submittedName>
        <fullName evidence="9">Cytochrome P450</fullName>
    </submittedName>
</protein>
<evidence type="ECO:0000313" key="9">
    <source>
        <dbReference type="EMBL" id="UPM44739.1"/>
    </source>
</evidence>
<organism evidence="9 10">
    <name type="scientific">Halocatena salina</name>
    <dbReference type="NCBI Taxonomy" id="2934340"/>
    <lineage>
        <taxon>Archaea</taxon>
        <taxon>Methanobacteriati</taxon>
        <taxon>Methanobacteriota</taxon>
        <taxon>Stenosarchaea group</taxon>
        <taxon>Halobacteria</taxon>
        <taxon>Halobacteriales</taxon>
        <taxon>Natronomonadaceae</taxon>
        <taxon>Halocatena</taxon>
    </lineage>
</organism>
<feature type="compositionally biased region" description="Polar residues" evidence="8">
    <location>
        <begin position="238"/>
        <end position="249"/>
    </location>
</feature>
<dbReference type="SUPFAM" id="SSF48264">
    <property type="entry name" value="Cytochrome P450"/>
    <property type="match status" value="1"/>
</dbReference>
<evidence type="ECO:0000256" key="7">
    <source>
        <dbReference type="RuleBase" id="RU000461"/>
    </source>
</evidence>
<sequence>MQGVGIVNPQLPPSPSGHPVIKHALQFARDPLGFLETATSECGDVYRIKLPGVDDVFVLAHPEYLHQALVTDIDAFGKTEDFRRAFGSGLLSAEDQQWRRQRETLQPLFFYEQIQGYTDEMVACTEQRLATWEEGETRDIEAEMRDLTLEVLFATLFGREMKPGEDKELREAADGLNDWFVPTSWILPRWLPTPARRSFNQSAMRLGQEVRSLLEEDGKHAQRQATDTGLLNDVREGGQQSQPLSANSGTHDLLTQLQQARDTDDNEQLSTQEIEDQLVTMVFAGHETTAAALAFTWYLLATHSDIREAFHEELDTVLDGASPSYEDLLDLPFTDRILTEALRLYPPVHTIPRQTEADVDVNGFHIPENREVHLSVIHVHRDERFYDDPLTFSPDRWMDGFEEELHDFAYVPFGGGRRACIGRKFALLEAKIVLATVGQRFQFRWEAGNAFSLDPRVTLRTEDGIPLRLGSR</sequence>
<reference evidence="9" key="1">
    <citation type="submission" date="2022-04" db="EMBL/GenBank/DDBJ databases">
        <title>Halocatena sp. nov., isolated from a salt lake.</title>
        <authorList>
            <person name="Cui H.-L."/>
        </authorList>
    </citation>
    <scope>NUCLEOTIDE SEQUENCE</scope>
    <source>
        <strain evidence="9">AD-1</strain>
        <plasmid evidence="9">unnamed2</plasmid>
    </source>
</reference>
<dbReference type="GO" id="GO:0020037">
    <property type="term" value="F:heme binding"/>
    <property type="evidence" value="ECO:0007669"/>
    <property type="project" value="InterPro"/>
</dbReference>
<name>A0A8U0A7B5_9EURY</name>
<dbReference type="KEGG" id="haad:MW046_17065"/>
<dbReference type="PANTHER" id="PTHR24291:SF50">
    <property type="entry name" value="BIFUNCTIONAL ALBAFLAVENONE MONOOXYGENASE_TERPENE SYNTHASE"/>
    <property type="match status" value="1"/>
</dbReference>
<proteinExistence type="inferred from homology"/>
<dbReference type="InterPro" id="IPR017972">
    <property type="entry name" value="Cyt_P450_CS"/>
</dbReference>
<dbReference type="Pfam" id="PF00067">
    <property type="entry name" value="p450"/>
    <property type="match status" value="1"/>
</dbReference>
<dbReference type="PRINTS" id="PR00465">
    <property type="entry name" value="EP450IV"/>
</dbReference>
<dbReference type="InterPro" id="IPR002403">
    <property type="entry name" value="Cyt_P450_E_grp-IV"/>
</dbReference>
<dbReference type="PROSITE" id="PS00086">
    <property type="entry name" value="CYTOCHROME_P450"/>
    <property type="match status" value="1"/>
</dbReference>
<dbReference type="PRINTS" id="PR00385">
    <property type="entry name" value="P450"/>
</dbReference>
<dbReference type="Gene3D" id="1.10.630.10">
    <property type="entry name" value="Cytochrome P450"/>
    <property type="match status" value="1"/>
</dbReference>
<evidence type="ECO:0000256" key="6">
    <source>
        <dbReference type="ARBA" id="ARBA00023033"/>
    </source>
</evidence>
<dbReference type="InterPro" id="IPR036396">
    <property type="entry name" value="Cyt_P450_sf"/>
</dbReference>
<accession>A0A8U0A7B5</accession>
<evidence type="ECO:0000256" key="2">
    <source>
        <dbReference type="ARBA" id="ARBA00022617"/>
    </source>
</evidence>
<feature type="region of interest" description="Disordered" evidence="8">
    <location>
        <begin position="216"/>
        <end position="249"/>
    </location>
</feature>
<dbReference type="GO" id="GO:0004497">
    <property type="term" value="F:monooxygenase activity"/>
    <property type="evidence" value="ECO:0007669"/>
    <property type="project" value="UniProtKB-KW"/>
</dbReference>
<keyword evidence="10" id="KW-1185">Reference proteome</keyword>
<keyword evidence="6 7" id="KW-0503">Monooxygenase</keyword>
<comment type="similarity">
    <text evidence="1 7">Belongs to the cytochrome P450 family.</text>
</comment>
<dbReference type="EMBL" id="CP096021">
    <property type="protein sequence ID" value="UPM44739.1"/>
    <property type="molecule type" value="Genomic_DNA"/>
</dbReference>
<dbReference type="AlphaFoldDB" id="A0A8U0A7B5"/>
<keyword evidence="5 7" id="KW-0408">Iron</keyword>